<feature type="region of interest" description="Disordered" evidence="1">
    <location>
        <begin position="340"/>
        <end position="368"/>
    </location>
</feature>
<dbReference type="AlphaFoldDB" id="A0A8X6Y9V7"/>
<comment type="caution">
    <text evidence="2">The sequence shown here is derived from an EMBL/GenBank/DDBJ whole genome shotgun (WGS) entry which is preliminary data.</text>
</comment>
<dbReference type="EMBL" id="BMAV01017284">
    <property type="protein sequence ID" value="GFY68830.1"/>
    <property type="molecule type" value="Genomic_DNA"/>
</dbReference>
<accession>A0A8X6Y9V7</accession>
<sequence>MLQLKAVYMLIINFTLKKNGLSGAVEAGENVKPSEGIAERIPISPAAETERPDTPLEMVDPSLIDNEVEVTPYIPTPPLITRCEKSTKTIPPILHVKRLELGKRLMEEQPTDPLSVECTNQKSLPHSFYYKSRAQKPVASFYARDIEDELAFVLNLALNQEADLGDYITFMMNFRTVLNNLKHSEVIELQTVYGMNIIDLMMQILPDNEPHNAPWLECFSYSEPADLHSDHVEQEAFKGKGEFIQFLCTVYAKPKLYGLAYKSWRQHRAQTLVTWTQLAQEVMDGCFNRNDPIVYLQCQTRAPLTQQWQTCAPLPQHDALARKDTLWPCVSHTLPPTTPGCKKHLPPLQGTQPIESTQPLEVNTMLRP</sequence>
<feature type="region of interest" description="Disordered" evidence="1">
    <location>
        <begin position="36"/>
        <end position="55"/>
    </location>
</feature>
<evidence type="ECO:0000256" key="1">
    <source>
        <dbReference type="SAM" id="MobiDB-lite"/>
    </source>
</evidence>
<dbReference type="Proteomes" id="UP000886998">
    <property type="component" value="Unassembled WGS sequence"/>
</dbReference>
<evidence type="ECO:0000313" key="3">
    <source>
        <dbReference type="Proteomes" id="UP000886998"/>
    </source>
</evidence>
<reference evidence="2" key="1">
    <citation type="submission" date="2020-08" db="EMBL/GenBank/DDBJ databases">
        <title>Multicomponent nature underlies the extraordinary mechanical properties of spider dragline silk.</title>
        <authorList>
            <person name="Kono N."/>
            <person name="Nakamura H."/>
            <person name="Mori M."/>
            <person name="Yoshida Y."/>
            <person name="Ohtoshi R."/>
            <person name="Malay A.D."/>
            <person name="Moran D.A.P."/>
            <person name="Tomita M."/>
            <person name="Numata K."/>
            <person name="Arakawa K."/>
        </authorList>
    </citation>
    <scope>NUCLEOTIDE SEQUENCE</scope>
</reference>
<keyword evidence="3" id="KW-1185">Reference proteome</keyword>
<proteinExistence type="predicted"/>
<protein>
    <submittedName>
        <fullName evidence="2">Uncharacterized protein</fullName>
    </submittedName>
</protein>
<gene>
    <name evidence="2" type="ORF">TNIN_85831</name>
</gene>
<organism evidence="2 3">
    <name type="scientific">Trichonephila inaurata madagascariensis</name>
    <dbReference type="NCBI Taxonomy" id="2747483"/>
    <lineage>
        <taxon>Eukaryota</taxon>
        <taxon>Metazoa</taxon>
        <taxon>Ecdysozoa</taxon>
        <taxon>Arthropoda</taxon>
        <taxon>Chelicerata</taxon>
        <taxon>Arachnida</taxon>
        <taxon>Araneae</taxon>
        <taxon>Araneomorphae</taxon>
        <taxon>Entelegynae</taxon>
        <taxon>Araneoidea</taxon>
        <taxon>Nephilidae</taxon>
        <taxon>Trichonephila</taxon>
        <taxon>Trichonephila inaurata</taxon>
    </lineage>
</organism>
<name>A0A8X6Y9V7_9ARAC</name>
<dbReference type="OrthoDB" id="1714475at2759"/>
<evidence type="ECO:0000313" key="2">
    <source>
        <dbReference type="EMBL" id="GFY68830.1"/>
    </source>
</evidence>
<feature type="compositionally biased region" description="Polar residues" evidence="1">
    <location>
        <begin position="349"/>
        <end position="361"/>
    </location>
</feature>